<keyword evidence="2" id="KW-1185">Reference proteome</keyword>
<proteinExistence type="predicted"/>
<dbReference type="EMBL" id="KL596811">
    <property type="protein sequence ID" value="KER24395.1"/>
    <property type="molecule type" value="Genomic_DNA"/>
</dbReference>
<dbReference type="CTD" id="20322090"/>
<organism evidence="1 2">
    <name type="scientific">Opisthorchis viverrini</name>
    <name type="common">Southeast Asian liver fluke</name>
    <dbReference type="NCBI Taxonomy" id="6198"/>
    <lineage>
        <taxon>Eukaryota</taxon>
        <taxon>Metazoa</taxon>
        <taxon>Spiralia</taxon>
        <taxon>Lophotrochozoa</taxon>
        <taxon>Platyhelminthes</taxon>
        <taxon>Trematoda</taxon>
        <taxon>Digenea</taxon>
        <taxon>Opisthorchiida</taxon>
        <taxon>Opisthorchiata</taxon>
        <taxon>Opisthorchiidae</taxon>
        <taxon>Opisthorchis</taxon>
    </lineage>
</organism>
<accession>A0A074ZM00</accession>
<dbReference type="KEGG" id="ovi:T265_07911"/>
<dbReference type="GeneID" id="20322090"/>
<gene>
    <name evidence="1" type="ORF">T265_07911</name>
</gene>
<name>A0A074ZM00_OPIVI</name>
<evidence type="ECO:0000313" key="2">
    <source>
        <dbReference type="Proteomes" id="UP000054324"/>
    </source>
</evidence>
<dbReference type="Proteomes" id="UP000054324">
    <property type="component" value="Unassembled WGS sequence"/>
</dbReference>
<dbReference type="RefSeq" id="XP_009171835.1">
    <property type="nucleotide sequence ID" value="XM_009173571.1"/>
</dbReference>
<sequence length="159" mass="18127">MCHTRHRSSQLTTHLRAERSHKVQSENRVVSSQYIINWHGKSVKKLSSGVTTRKINITDSPTDFEKRALYRNSSERRPQNLENNTLKARTELACFIIEAFLEFYLVARFVEWRHSRWNILDESTAKGGEALDSSSALTGAHQQCISLALPGSELRTPGM</sequence>
<dbReference type="AlphaFoldDB" id="A0A074ZM00"/>
<evidence type="ECO:0000313" key="1">
    <source>
        <dbReference type="EMBL" id="KER24395.1"/>
    </source>
</evidence>
<dbReference type="OrthoDB" id="10506181at2759"/>
<reference evidence="1 2" key="1">
    <citation type="submission" date="2013-11" db="EMBL/GenBank/DDBJ databases">
        <title>Opisthorchis viverrini - life in the bile duct.</title>
        <authorList>
            <person name="Young N.D."/>
            <person name="Nagarajan N."/>
            <person name="Lin S.J."/>
            <person name="Korhonen P.K."/>
            <person name="Jex A.R."/>
            <person name="Hall R.S."/>
            <person name="Safavi-Hemami H."/>
            <person name="Kaewkong W."/>
            <person name="Bertrand D."/>
            <person name="Gao S."/>
            <person name="Seet Q."/>
            <person name="Wongkham S."/>
            <person name="Teh B.T."/>
            <person name="Wongkham C."/>
            <person name="Intapan P.M."/>
            <person name="Maleewong W."/>
            <person name="Yang X."/>
            <person name="Hu M."/>
            <person name="Wang Z."/>
            <person name="Hofmann A."/>
            <person name="Sternberg P.W."/>
            <person name="Tan P."/>
            <person name="Wang J."/>
            <person name="Gasser R.B."/>
        </authorList>
    </citation>
    <scope>NUCLEOTIDE SEQUENCE [LARGE SCALE GENOMIC DNA]</scope>
</reference>
<protein>
    <submittedName>
        <fullName evidence="1">Uncharacterized protein</fullName>
    </submittedName>
</protein>